<evidence type="ECO:0000313" key="2">
    <source>
        <dbReference type="Proteomes" id="UP000186132"/>
    </source>
</evidence>
<reference evidence="1 2" key="1">
    <citation type="submission" date="2016-11" db="EMBL/GenBank/DDBJ databases">
        <authorList>
            <person name="Jaros S."/>
            <person name="Januszkiewicz K."/>
            <person name="Wedrychowicz H."/>
        </authorList>
    </citation>
    <scope>NUCLEOTIDE SEQUENCE [LARGE SCALE GENOMIC DNA]</scope>
    <source>
        <strain evidence="1 2">DSM 45627</strain>
    </source>
</reference>
<dbReference type="EMBL" id="FQVU01000001">
    <property type="protein sequence ID" value="SHF62043.1"/>
    <property type="molecule type" value="Genomic_DNA"/>
</dbReference>
<keyword evidence="2" id="KW-1185">Reference proteome</keyword>
<gene>
    <name evidence="1" type="ORF">SAMN05443575_0457</name>
</gene>
<dbReference type="Proteomes" id="UP000186132">
    <property type="component" value="Unassembled WGS sequence"/>
</dbReference>
<dbReference type="RefSeq" id="WP_143167936.1">
    <property type="nucleotide sequence ID" value="NZ_FQVU01000001.1"/>
</dbReference>
<evidence type="ECO:0008006" key="3">
    <source>
        <dbReference type="Google" id="ProtNLM"/>
    </source>
</evidence>
<proteinExistence type="predicted"/>
<dbReference type="OrthoDB" id="3173471at2"/>
<sequence length="285" mass="31474">MTTTQEWWDLLARCTAVLAACGDESAVCLTTAGRLHRYWLPGFDDDLHVAVAEPLRPGHAMLRSRRADVRAHRRQLVEGDVVVLHGVPVTSPARTWVDLAPLLSLPALVAAGDSALRAGTTAAELEAAVRRSVGGRGVRRARTALPLLDARSRSRPESHLRIAASAPDLPRWDVNVPVHRGDGGWLAEPDLSLAAAKIALEYQGGDHARLDRMRRDITRSADLRAEGWLELQYGPAEVFARPWQIGPELRAIVRRRRPELLGHRPRLRVVDQDGEWSPKQRPLGA</sequence>
<dbReference type="STRING" id="1206085.SAMN05443575_0457"/>
<organism evidence="1 2">
    <name type="scientific">Jatrophihabitans endophyticus</name>
    <dbReference type="NCBI Taxonomy" id="1206085"/>
    <lineage>
        <taxon>Bacteria</taxon>
        <taxon>Bacillati</taxon>
        <taxon>Actinomycetota</taxon>
        <taxon>Actinomycetes</taxon>
        <taxon>Jatrophihabitantales</taxon>
        <taxon>Jatrophihabitantaceae</taxon>
        <taxon>Jatrophihabitans</taxon>
    </lineage>
</organism>
<name>A0A1M5D4N2_9ACTN</name>
<protein>
    <recommendedName>
        <fullName evidence="3">DUF559 domain-containing protein</fullName>
    </recommendedName>
</protein>
<dbReference type="AlphaFoldDB" id="A0A1M5D4N2"/>
<accession>A0A1M5D4N2</accession>
<evidence type="ECO:0000313" key="1">
    <source>
        <dbReference type="EMBL" id="SHF62043.1"/>
    </source>
</evidence>